<comment type="caution">
    <text evidence="2">The sequence shown here is derived from an EMBL/GenBank/DDBJ whole genome shotgun (WGS) entry which is preliminary data.</text>
</comment>
<accession>A0A4R3N1T5</accession>
<keyword evidence="1" id="KW-0812">Transmembrane</keyword>
<dbReference type="Proteomes" id="UP000295717">
    <property type="component" value="Unassembled WGS sequence"/>
</dbReference>
<keyword evidence="1" id="KW-0472">Membrane</keyword>
<protein>
    <submittedName>
        <fullName evidence="2">Uncharacterized protein</fullName>
    </submittedName>
</protein>
<name>A0A4R3N1T5_9GAMM</name>
<dbReference type="RefSeq" id="WP_165903344.1">
    <property type="nucleotide sequence ID" value="NZ_SMAO01000002.1"/>
</dbReference>
<dbReference type="NCBIfam" id="NF045580">
    <property type="entry name" value="symport_access"/>
    <property type="match status" value="1"/>
</dbReference>
<keyword evidence="3" id="KW-1185">Reference proteome</keyword>
<evidence type="ECO:0000313" key="3">
    <source>
        <dbReference type="Proteomes" id="UP000295717"/>
    </source>
</evidence>
<dbReference type="EMBL" id="SMAO01000002">
    <property type="protein sequence ID" value="TCT22815.1"/>
    <property type="molecule type" value="Genomic_DNA"/>
</dbReference>
<sequence length="56" mass="6290">MLGIDDPFVLTAYLGIVTLAALSLVYGLVRRNAARDEVTPEDRQWALDEKKVEDEL</sequence>
<reference evidence="2 3" key="1">
    <citation type="submission" date="2019-03" db="EMBL/GenBank/DDBJ databases">
        <title>Genomic Encyclopedia of Type Strains, Phase IV (KMG-IV): sequencing the most valuable type-strain genomes for metagenomic binning, comparative biology and taxonomic classification.</title>
        <authorList>
            <person name="Goeker M."/>
        </authorList>
    </citation>
    <scope>NUCLEOTIDE SEQUENCE [LARGE SCALE GENOMIC DNA]</scope>
    <source>
        <strain evidence="2 3">DSM 13587</strain>
    </source>
</reference>
<dbReference type="AlphaFoldDB" id="A0A4R3N1T5"/>
<evidence type="ECO:0000313" key="2">
    <source>
        <dbReference type="EMBL" id="TCT22815.1"/>
    </source>
</evidence>
<organism evidence="2 3">
    <name type="scientific">Thiobaca trueperi</name>
    <dbReference type="NCBI Taxonomy" id="127458"/>
    <lineage>
        <taxon>Bacteria</taxon>
        <taxon>Pseudomonadati</taxon>
        <taxon>Pseudomonadota</taxon>
        <taxon>Gammaproteobacteria</taxon>
        <taxon>Chromatiales</taxon>
        <taxon>Chromatiaceae</taxon>
        <taxon>Thiobaca</taxon>
    </lineage>
</organism>
<evidence type="ECO:0000256" key="1">
    <source>
        <dbReference type="SAM" id="Phobius"/>
    </source>
</evidence>
<keyword evidence="1" id="KW-1133">Transmembrane helix</keyword>
<dbReference type="InterPro" id="IPR054615">
    <property type="entry name" value="Symport_access"/>
</dbReference>
<proteinExistence type="predicted"/>
<gene>
    <name evidence="2" type="ORF">EDC35_102146</name>
</gene>
<feature type="transmembrane region" description="Helical" evidence="1">
    <location>
        <begin position="12"/>
        <end position="29"/>
    </location>
</feature>